<accession>A0ABT1W4L7</accession>
<evidence type="ECO:0000256" key="5">
    <source>
        <dbReference type="HAMAP-Rule" id="MF_00013"/>
    </source>
</evidence>
<dbReference type="SUPFAM" id="SSF55681">
    <property type="entry name" value="Class II aaRS and biotin synthetases"/>
    <property type="match status" value="1"/>
</dbReference>
<organism evidence="8 9">
    <name type="scientific">Endosaccharibacter trunci</name>
    <dbReference type="NCBI Taxonomy" id="2812733"/>
    <lineage>
        <taxon>Bacteria</taxon>
        <taxon>Pseudomonadati</taxon>
        <taxon>Pseudomonadota</taxon>
        <taxon>Alphaproteobacteria</taxon>
        <taxon>Acetobacterales</taxon>
        <taxon>Acetobacteraceae</taxon>
        <taxon>Endosaccharibacter</taxon>
    </lineage>
</organism>
<comment type="similarity">
    <text evidence="5 6">Belongs to the LipB family.</text>
</comment>
<dbReference type="NCBIfam" id="NF010921">
    <property type="entry name" value="PRK14341.1"/>
    <property type="match status" value="1"/>
</dbReference>
<name>A0ABT1W4L7_9PROT</name>
<proteinExistence type="inferred from homology"/>
<evidence type="ECO:0000256" key="6">
    <source>
        <dbReference type="PIRNR" id="PIRNR016262"/>
    </source>
</evidence>
<dbReference type="EMBL" id="JAMSKV010000003">
    <property type="protein sequence ID" value="MCQ8277825.1"/>
    <property type="molecule type" value="Genomic_DNA"/>
</dbReference>
<dbReference type="PANTHER" id="PTHR10993">
    <property type="entry name" value="OCTANOYLTRANSFERASE"/>
    <property type="match status" value="1"/>
</dbReference>
<dbReference type="GO" id="GO:0033819">
    <property type="term" value="F:lipoyl(octanoyl) transferase activity"/>
    <property type="evidence" value="ECO:0007669"/>
    <property type="project" value="UniProtKB-EC"/>
</dbReference>
<evidence type="ECO:0000256" key="1">
    <source>
        <dbReference type="ARBA" id="ARBA00004821"/>
    </source>
</evidence>
<dbReference type="HAMAP" id="MF_00013">
    <property type="entry name" value="LipB"/>
    <property type="match status" value="1"/>
</dbReference>
<comment type="caution">
    <text evidence="8">The sequence shown here is derived from an EMBL/GenBank/DDBJ whole genome shotgun (WGS) entry which is preliminary data.</text>
</comment>
<dbReference type="RefSeq" id="WP_422863286.1">
    <property type="nucleotide sequence ID" value="NZ_JAMSKV010000003.1"/>
</dbReference>
<dbReference type="InterPro" id="IPR000544">
    <property type="entry name" value="Octanoyltransferase"/>
</dbReference>
<dbReference type="PIRSF" id="PIRSF016262">
    <property type="entry name" value="LPLase"/>
    <property type="match status" value="1"/>
</dbReference>
<evidence type="ECO:0000256" key="4">
    <source>
        <dbReference type="ARBA" id="ARBA00024732"/>
    </source>
</evidence>
<feature type="binding site" evidence="5">
    <location>
        <begin position="87"/>
        <end position="94"/>
    </location>
    <ligand>
        <name>substrate</name>
    </ligand>
</feature>
<dbReference type="Pfam" id="PF21948">
    <property type="entry name" value="LplA-B_cat"/>
    <property type="match status" value="1"/>
</dbReference>
<comment type="pathway">
    <text evidence="1 5 6">Protein modification; protein lipoylation via endogenous pathway; protein N(6)-(lipoyl)lysine from octanoyl-[acyl-carrier-protein]: step 1/2.</text>
</comment>
<evidence type="ECO:0000256" key="2">
    <source>
        <dbReference type="ARBA" id="ARBA00022679"/>
    </source>
</evidence>
<evidence type="ECO:0000313" key="9">
    <source>
        <dbReference type="Proteomes" id="UP001524587"/>
    </source>
</evidence>
<dbReference type="NCBIfam" id="NF010925">
    <property type="entry name" value="PRK14345.1"/>
    <property type="match status" value="1"/>
</dbReference>
<dbReference type="InterPro" id="IPR020605">
    <property type="entry name" value="Octanoyltransferase_CS"/>
</dbReference>
<comment type="subcellular location">
    <subcellularLocation>
        <location evidence="5">Cytoplasm</location>
    </subcellularLocation>
</comment>
<evidence type="ECO:0000259" key="7">
    <source>
        <dbReference type="PROSITE" id="PS51733"/>
    </source>
</evidence>
<dbReference type="CDD" id="cd16444">
    <property type="entry name" value="LipB"/>
    <property type="match status" value="1"/>
</dbReference>
<reference evidence="8 9" key="1">
    <citation type="submission" date="2022-06" db="EMBL/GenBank/DDBJ databases">
        <title>Endosaccharibacter gen. nov., sp. nov., endophytic bacteria isolated from sugarcane.</title>
        <authorList>
            <person name="Pitiwittayakul N."/>
            <person name="Yukphan P."/>
            <person name="Charoenyingcharoen P."/>
            <person name="Tanasupawat S."/>
        </authorList>
    </citation>
    <scope>NUCLEOTIDE SEQUENCE [LARGE SCALE GENOMIC DNA]</scope>
    <source>
        <strain evidence="8 9">KSS8</strain>
    </source>
</reference>
<dbReference type="InterPro" id="IPR045864">
    <property type="entry name" value="aa-tRNA-synth_II/BPL/LPL"/>
</dbReference>
<dbReference type="PROSITE" id="PS01313">
    <property type="entry name" value="LIPB"/>
    <property type="match status" value="1"/>
</dbReference>
<comment type="catalytic activity">
    <reaction evidence="5 6">
        <text>octanoyl-[ACP] + L-lysyl-[protein] = N(6)-octanoyl-L-lysyl-[protein] + holo-[ACP] + H(+)</text>
        <dbReference type="Rhea" id="RHEA:17665"/>
        <dbReference type="Rhea" id="RHEA-COMP:9636"/>
        <dbReference type="Rhea" id="RHEA-COMP:9685"/>
        <dbReference type="Rhea" id="RHEA-COMP:9752"/>
        <dbReference type="Rhea" id="RHEA-COMP:9928"/>
        <dbReference type="ChEBI" id="CHEBI:15378"/>
        <dbReference type="ChEBI" id="CHEBI:29969"/>
        <dbReference type="ChEBI" id="CHEBI:64479"/>
        <dbReference type="ChEBI" id="CHEBI:78463"/>
        <dbReference type="ChEBI" id="CHEBI:78809"/>
        <dbReference type="EC" id="2.3.1.181"/>
    </reaction>
</comment>
<dbReference type="EC" id="2.3.1.181" evidence="5 6"/>
<dbReference type="Gene3D" id="3.30.930.10">
    <property type="entry name" value="Bira Bifunctional Protein, Domain 2"/>
    <property type="match status" value="1"/>
</dbReference>
<keyword evidence="5" id="KW-0963">Cytoplasm</keyword>
<sequence>MAGRSAITHDDGAGKEFPEIVWRRNDGLVPYPDAMAAMQQQIQAIRAGIAPQQVWLLEHPPVFTAGTSARAEDLFNPLGFETFEAGRGGQWTYHGPGQRIAYVMLDLQQRHGAVPDRDVRCFVHGLEGWLIAALSELGVEAGRRDGRVGVWVRDHATGRDNKIAALGVRITRWVSWHGISVNVSPDLRHFDGIVPCGIREHGATSLEALGRDASMTALDEALAACWPRFFGGNAPVIQAA</sequence>
<comment type="miscellaneous">
    <text evidence="5">In the reaction, the free carboxyl group of octanoic acid is attached via an amide linkage to the epsilon-amino group of a specific lysine residue of lipoyl domains of lipoate-dependent enzymes.</text>
</comment>
<feature type="domain" description="BPL/LPL catalytic" evidence="7">
    <location>
        <begin position="48"/>
        <end position="234"/>
    </location>
</feature>
<dbReference type="NCBIfam" id="TIGR00214">
    <property type="entry name" value="lipB"/>
    <property type="match status" value="1"/>
</dbReference>
<dbReference type="Proteomes" id="UP001524587">
    <property type="component" value="Unassembled WGS sequence"/>
</dbReference>
<feature type="active site" description="Acyl-thioester intermediate" evidence="5">
    <location>
        <position position="196"/>
    </location>
</feature>
<dbReference type="PANTHER" id="PTHR10993:SF7">
    <property type="entry name" value="LIPOYLTRANSFERASE 2, MITOCHONDRIAL-RELATED"/>
    <property type="match status" value="1"/>
</dbReference>
<evidence type="ECO:0000256" key="3">
    <source>
        <dbReference type="ARBA" id="ARBA00023315"/>
    </source>
</evidence>
<feature type="binding site" evidence="5">
    <location>
        <begin position="165"/>
        <end position="167"/>
    </location>
    <ligand>
        <name>substrate</name>
    </ligand>
</feature>
<gene>
    <name evidence="5 8" type="primary">lipB</name>
    <name evidence="8" type="ORF">NFI95_05120</name>
</gene>
<dbReference type="PROSITE" id="PS51733">
    <property type="entry name" value="BPL_LPL_CATALYTIC"/>
    <property type="match status" value="1"/>
</dbReference>
<feature type="site" description="Lowers pKa of active site Cys" evidence="5">
    <location>
        <position position="162"/>
    </location>
</feature>
<keyword evidence="3 5" id="KW-0012">Acyltransferase</keyword>
<feature type="binding site" evidence="5">
    <location>
        <begin position="178"/>
        <end position="180"/>
    </location>
    <ligand>
        <name>substrate</name>
    </ligand>
</feature>
<dbReference type="InterPro" id="IPR004143">
    <property type="entry name" value="BPL_LPL_catalytic"/>
</dbReference>
<protein>
    <recommendedName>
        <fullName evidence="5 6">Octanoyltransferase</fullName>
        <ecNumber evidence="5 6">2.3.1.181</ecNumber>
    </recommendedName>
    <alternativeName>
        <fullName evidence="5">Lipoate-protein ligase B</fullName>
    </alternativeName>
    <alternativeName>
        <fullName evidence="5">Lipoyl/octanoyl transferase</fullName>
    </alternativeName>
    <alternativeName>
        <fullName evidence="5">Octanoyl-[acyl-carrier-protein]-protein N-octanoyltransferase</fullName>
    </alternativeName>
</protein>
<evidence type="ECO:0000313" key="8">
    <source>
        <dbReference type="EMBL" id="MCQ8277825.1"/>
    </source>
</evidence>
<keyword evidence="2 5" id="KW-0808">Transferase</keyword>
<keyword evidence="9" id="KW-1185">Reference proteome</keyword>
<comment type="function">
    <text evidence="4 5 6">Catalyzes the transfer of endogenously produced octanoic acid from octanoyl-acyl-carrier-protein onto the lipoyl domains of lipoate-dependent enzymes. Lipoyl-ACP can also act as a substrate although octanoyl-ACP is likely to be the physiological substrate.</text>
</comment>